<dbReference type="GO" id="GO:0016787">
    <property type="term" value="F:hydrolase activity"/>
    <property type="evidence" value="ECO:0007669"/>
    <property type="project" value="UniProtKB-KW"/>
</dbReference>
<dbReference type="InterPro" id="IPR006879">
    <property type="entry name" value="YdjC-like"/>
</dbReference>
<evidence type="ECO:0000256" key="5">
    <source>
        <dbReference type="ARBA" id="ARBA00023277"/>
    </source>
</evidence>
<sequence>MRTCCAMIALGLGLPIGPARSAEETRYLIIHADDAGMCHSVNRATIDAMERGVVSSCSIMIPCPWVEEFAAYARANPEKDYGIHLTLNSEWDHYRWGPVAGRDCVPSLVDDAGYLHDNVPDVVRLANAGEVELELRAQVERAKQLGIPVSHLDTHMGALVSRPDLLEVYVKLGLEYDLPILFVRSIDGPVVQAYPAMRERGRELLAALDGRKLPVLDGLAQFYGGDAHDERVENYRETIRTLPPGVSQLIIHCGYDDAELRAITDSAARRDGDRRIFMDPAIADEIERLGIEVITWTQFREMAEAGEAPL</sequence>
<organism evidence="6 7">
    <name type="scientific">Tautonia plasticadhaerens</name>
    <dbReference type="NCBI Taxonomy" id="2527974"/>
    <lineage>
        <taxon>Bacteria</taxon>
        <taxon>Pseudomonadati</taxon>
        <taxon>Planctomycetota</taxon>
        <taxon>Planctomycetia</taxon>
        <taxon>Isosphaerales</taxon>
        <taxon>Isosphaeraceae</taxon>
        <taxon>Tautonia</taxon>
    </lineage>
</organism>
<keyword evidence="2" id="KW-0479">Metal-binding</keyword>
<dbReference type="KEGG" id="tpla:ElP_04110"/>
<accession>A0A518GVF8</accession>
<dbReference type="Pfam" id="PF04794">
    <property type="entry name" value="YdjC"/>
    <property type="match status" value="1"/>
</dbReference>
<keyword evidence="4" id="KW-0460">Magnesium</keyword>
<dbReference type="GO" id="GO:0019213">
    <property type="term" value="F:deacetylase activity"/>
    <property type="evidence" value="ECO:0007669"/>
    <property type="project" value="TreeGrafter"/>
</dbReference>
<keyword evidence="3" id="KW-0378">Hydrolase</keyword>
<reference evidence="6 7" key="1">
    <citation type="submission" date="2019-02" db="EMBL/GenBank/DDBJ databases">
        <title>Deep-cultivation of Planctomycetes and their phenomic and genomic characterization uncovers novel biology.</title>
        <authorList>
            <person name="Wiegand S."/>
            <person name="Jogler M."/>
            <person name="Boedeker C."/>
            <person name="Pinto D."/>
            <person name="Vollmers J."/>
            <person name="Rivas-Marin E."/>
            <person name="Kohn T."/>
            <person name="Peeters S.H."/>
            <person name="Heuer A."/>
            <person name="Rast P."/>
            <person name="Oberbeckmann S."/>
            <person name="Bunk B."/>
            <person name="Jeske O."/>
            <person name="Meyerdierks A."/>
            <person name="Storesund J.E."/>
            <person name="Kallscheuer N."/>
            <person name="Luecker S."/>
            <person name="Lage O.M."/>
            <person name="Pohl T."/>
            <person name="Merkel B.J."/>
            <person name="Hornburger P."/>
            <person name="Mueller R.-W."/>
            <person name="Bruemmer F."/>
            <person name="Labrenz M."/>
            <person name="Spormann A.M."/>
            <person name="Op den Camp H."/>
            <person name="Overmann J."/>
            <person name="Amann R."/>
            <person name="Jetten M.S.M."/>
            <person name="Mascher T."/>
            <person name="Medema M.H."/>
            <person name="Devos D.P."/>
            <person name="Kaster A.-K."/>
            <person name="Ovreas L."/>
            <person name="Rohde M."/>
            <person name="Galperin M.Y."/>
            <person name="Jogler C."/>
        </authorList>
    </citation>
    <scope>NUCLEOTIDE SEQUENCE [LARGE SCALE GENOMIC DNA]</scope>
    <source>
        <strain evidence="6 7">ElP</strain>
    </source>
</reference>
<keyword evidence="7" id="KW-1185">Reference proteome</keyword>
<dbReference type="AlphaFoldDB" id="A0A518GVF8"/>
<dbReference type="GO" id="GO:0046872">
    <property type="term" value="F:metal ion binding"/>
    <property type="evidence" value="ECO:0007669"/>
    <property type="project" value="UniProtKB-KW"/>
</dbReference>
<gene>
    <name evidence="6" type="ORF">ElP_04110</name>
</gene>
<keyword evidence="5" id="KW-0119">Carbohydrate metabolism</keyword>
<evidence type="ECO:0000313" key="6">
    <source>
        <dbReference type="EMBL" id="QDV32577.1"/>
    </source>
</evidence>
<dbReference type="OrthoDB" id="9774177at2"/>
<evidence type="ECO:0000256" key="4">
    <source>
        <dbReference type="ARBA" id="ARBA00022842"/>
    </source>
</evidence>
<evidence type="ECO:0000256" key="2">
    <source>
        <dbReference type="ARBA" id="ARBA00022723"/>
    </source>
</evidence>
<dbReference type="GO" id="GO:0005975">
    <property type="term" value="P:carbohydrate metabolic process"/>
    <property type="evidence" value="ECO:0007669"/>
    <property type="project" value="InterPro"/>
</dbReference>
<proteinExistence type="predicted"/>
<dbReference type="Proteomes" id="UP000317835">
    <property type="component" value="Chromosome"/>
</dbReference>
<dbReference type="PANTHER" id="PTHR31609:SF1">
    <property type="entry name" value="CARBOHYDRATE DEACETYLASE"/>
    <property type="match status" value="1"/>
</dbReference>
<evidence type="ECO:0000256" key="1">
    <source>
        <dbReference type="ARBA" id="ARBA00001946"/>
    </source>
</evidence>
<dbReference type="EMBL" id="CP036426">
    <property type="protein sequence ID" value="QDV32577.1"/>
    <property type="molecule type" value="Genomic_DNA"/>
</dbReference>
<dbReference type="RefSeq" id="WP_145266772.1">
    <property type="nucleotide sequence ID" value="NZ_CP036426.1"/>
</dbReference>
<comment type="cofactor">
    <cofactor evidence="1">
        <name>Mg(2+)</name>
        <dbReference type="ChEBI" id="CHEBI:18420"/>
    </cofactor>
</comment>
<dbReference type="Gene3D" id="3.20.20.370">
    <property type="entry name" value="Glycoside hydrolase/deacetylase"/>
    <property type="match status" value="1"/>
</dbReference>
<dbReference type="InterPro" id="IPR011330">
    <property type="entry name" value="Glyco_hydro/deAcase_b/a-brl"/>
</dbReference>
<evidence type="ECO:0000256" key="3">
    <source>
        <dbReference type="ARBA" id="ARBA00022801"/>
    </source>
</evidence>
<dbReference type="SUPFAM" id="SSF88713">
    <property type="entry name" value="Glycoside hydrolase/deacetylase"/>
    <property type="match status" value="1"/>
</dbReference>
<name>A0A518GVF8_9BACT</name>
<evidence type="ECO:0000313" key="7">
    <source>
        <dbReference type="Proteomes" id="UP000317835"/>
    </source>
</evidence>
<evidence type="ECO:0008006" key="8">
    <source>
        <dbReference type="Google" id="ProtNLM"/>
    </source>
</evidence>
<dbReference type="CDD" id="cd10802">
    <property type="entry name" value="YdjC_TTHB029_like"/>
    <property type="match status" value="1"/>
</dbReference>
<dbReference type="PANTHER" id="PTHR31609">
    <property type="entry name" value="YDJC DEACETYLASE FAMILY MEMBER"/>
    <property type="match status" value="1"/>
</dbReference>
<protein>
    <recommendedName>
        <fullName evidence="8">YdjC-like protein</fullName>
    </recommendedName>
</protein>